<dbReference type="HAMAP" id="MF_01376">
    <property type="entry name" value="PhnW_aminotrans_5"/>
    <property type="match status" value="1"/>
</dbReference>
<dbReference type="AlphaFoldDB" id="A0AAV4E8U3"/>
<evidence type="ECO:0000256" key="1">
    <source>
        <dbReference type="ARBA" id="ARBA00001933"/>
    </source>
</evidence>
<dbReference type="PANTHER" id="PTHR42778">
    <property type="entry name" value="2-AMINOETHYLPHOSPHONATE--PYRUVATE TRANSAMINASE"/>
    <property type="match status" value="1"/>
</dbReference>
<name>A0AAV4E8U3_9GAST</name>
<evidence type="ECO:0000256" key="4">
    <source>
        <dbReference type="ARBA" id="ARBA00022898"/>
    </source>
</evidence>
<dbReference type="EMBL" id="BMAT01010620">
    <property type="protein sequence ID" value="GFR57523.1"/>
    <property type="molecule type" value="Genomic_DNA"/>
</dbReference>
<accession>A0AAV4E8U3</accession>
<dbReference type="InterPro" id="IPR000192">
    <property type="entry name" value="Aminotrans_V_dom"/>
</dbReference>
<reference evidence="9 10" key="1">
    <citation type="journal article" date="2021" name="Elife">
        <title>Chloroplast acquisition without the gene transfer in kleptoplastic sea slugs, Plakobranchus ocellatus.</title>
        <authorList>
            <person name="Maeda T."/>
            <person name="Takahashi S."/>
            <person name="Yoshida T."/>
            <person name="Shimamura S."/>
            <person name="Takaki Y."/>
            <person name="Nagai Y."/>
            <person name="Toyoda A."/>
            <person name="Suzuki Y."/>
            <person name="Arimoto A."/>
            <person name="Ishii H."/>
            <person name="Satoh N."/>
            <person name="Nishiyama T."/>
            <person name="Hasebe M."/>
            <person name="Maruyama T."/>
            <person name="Minagawa J."/>
            <person name="Obokata J."/>
            <person name="Shigenobu S."/>
        </authorList>
    </citation>
    <scope>NUCLEOTIDE SEQUENCE [LARGE SCALE GENOMIC DNA]</scope>
</reference>
<sequence>MSSLRHARNCFVASSVLPQSQVARWLSMRFLSSSHQRTVPFVSQHQHRQKTSSVLETIALTPSVRCFGLNNQRCFSSSSSSCAEKRLYTPGPLGVTLNVKEAMLRDVGSRDNEFIECIKYIRHKLIDIAGVSEDEFCCVPVQGSGTFAVDAAFQTALPKEGAKALVIENGSYGKRMVKICESAGIEVHTQSFREDSVVEPEVVEDALRGPVEYDLVAVVHSETSSGVINPVTEVGRIVKENNPDTIFLVDAISSFGAVNLDIQESNIDLFVSSANKCLQGVPGFAFVIARNSVMAKCKGNSRSLALDLYDQVTQLDKTSQFRFTPPTHSMLAFKRALEEFEAEGRVEGRSKRYAANRDVLREGMTKLGFQELLDPSVAGYIITSYKYPTDPNFNFLEFYNRLNEKDFVIYPGKVLDTDCFRIGTIGDLHPQDMADLIQAVEQVCNDMGIILPVQY</sequence>
<keyword evidence="10" id="KW-1185">Reference proteome</keyword>
<dbReference type="PANTHER" id="PTHR42778:SF1">
    <property type="entry name" value="2-AMINOETHYLPHOSPHONATE--PYRUVATE TRANSAMINASE"/>
    <property type="match status" value="1"/>
</dbReference>
<feature type="domain" description="Aminotransferase class V" evidence="8">
    <location>
        <begin position="103"/>
        <end position="376"/>
    </location>
</feature>
<dbReference type="Pfam" id="PF00266">
    <property type="entry name" value="Aminotran_5"/>
    <property type="match status" value="1"/>
</dbReference>
<dbReference type="SUPFAM" id="SSF53383">
    <property type="entry name" value="PLP-dependent transferases"/>
    <property type="match status" value="1"/>
</dbReference>
<evidence type="ECO:0000256" key="3">
    <source>
        <dbReference type="ARBA" id="ARBA00022679"/>
    </source>
</evidence>
<comment type="catalytic activity">
    <reaction evidence="7">
        <text>(2-aminoethyl)phosphonate + pyruvate = phosphonoacetaldehyde + L-alanine</text>
        <dbReference type="Rhea" id="RHEA:17021"/>
        <dbReference type="ChEBI" id="CHEBI:15361"/>
        <dbReference type="ChEBI" id="CHEBI:57418"/>
        <dbReference type="ChEBI" id="CHEBI:57972"/>
        <dbReference type="ChEBI" id="CHEBI:58383"/>
        <dbReference type="EC" id="2.6.1.37"/>
    </reaction>
</comment>
<evidence type="ECO:0000256" key="6">
    <source>
        <dbReference type="ARBA" id="ARBA00044521"/>
    </source>
</evidence>
<evidence type="ECO:0000256" key="7">
    <source>
        <dbReference type="ARBA" id="ARBA00049460"/>
    </source>
</evidence>
<evidence type="ECO:0000313" key="9">
    <source>
        <dbReference type="EMBL" id="GFR57523.1"/>
    </source>
</evidence>
<proteinExistence type="inferred from homology"/>
<evidence type="ECO:0000259" key="8">
    <source>
        <dbReference type="Pfam" id="PF00266"/>
    </source>
</evidence>
<evidence type="ECO:0000313" key="10">
    <source>
        <dbReference type="Proteomes" id="UP000762676"/>
    </source>
</evidence>
<evidence type="ECO:0000256" key="5">
    <source>
        <dbReference type="ARBA" id="ARBA00023317"/>
    </source>
</evidence>
<keyword evidence="3" id="KW-0808">Transferase</keyword>
<dbReference type="Gene3D" id="3.90.1150.10">
    <property type="entry name" value="Aspartate Aminotransferase, domain 1"/>
    <property type="match status" value="1"/>
</dbReference>
<dbReference type="GO" id="GO:0047304">
    <property type="term" value="F:2-aminoethylphosphonate-pyruvate transaminase activity"/>
    <property type="evidence" value="ECO:0007669"/>
    <property type="project" value="UniProtKB-EC"/>
</dbReference>
<organism evidence="9 10">
    <name type="scientific">Elysia marginata</name>
    <dbReference type="NCBI Taxonomy" id="1093978"/>
    <lineage>
        <taxon>Eukaryota</taxon>
        <taxon>Metazoa</taxon>
        <taxon>Spiralia</taxon>
        <taxon>Lophotrochozoa</taxon>
        <taxon>Mollusca</taxon>
        <taxon>Gastropoda</taxon>
        <taxon>Heterobranchia</taxon>
        <taxon>Euthyneura</taxon>
        <taxon>Panpulmonata</taxon>
        <taxon>Sacoglossa</taxon>
        <taxon>Placobranchoidea</taxon>
        <taxon>Plakobranchidae</taxon>
        <taxon>Elysia</taxon>
    </lineage>
</organism>
<dbReference type="InterPro" id="IPR015421">
    <property type="entry name" value="PyrdxlP-dep_Trfase_major"/>
</dbReference>
<dbReference type="NCBIfam" id="TIGR03301">
    <property type="entry name" value="PhnW-AepZ"/>
    <property type="match status" value="1"/>
</dbReference>
<comment type="cofactor">
    <cofactor evidence="1">
        <name>pyridoxal 5'-phosphate</name>
        <dbReference type="ChEBI" id="CHEBI:597326"/>
    </cofactor>
</comment>
<dbReference type="InterPro" id="IPR015422">
    <property type="entry name" value="PyrdxlP-dep_Trfase_small"/>
</dbReference>
<evidence type="ECO:0000256" key="2">
    <source>
        <dbReference type="ARBA" id="ARBA00022576"/>
    </source>
</evidence>
<dbReference type="InterPro" id="IPR015424">
    <property type="entry name" value="PyrdxlP-dep_Trfase"/>
</dbReference>
<dbReference type="Proteomes" id="UP000762676">
    <property type="component" value="Unassembled WGS sequence"/>
</dbReference>
<dbReference type="Gene3D" id="3.40.640.10">
    <property type="entry name" value="Type I PLP-dependent aspartate aminotransferase-like (Major domain)"/>
    <property type="match status" value="1"/>
</dbReference>
<dbReference type="NCBIfam" id="NF010006">
    <property type="entry name" value="PRK13479.1"/>
    <property type="match status" value="1"/>
</dbReference>
<keyword evidence="2" id="KW-0032">Aminotransferase</keyword>
<protein>
    <recommendedName>
        <fullName evidence="6">2-aminoethylphosphonate--pyruvate transaminase</fullName>
        <ecNumber evidence="6">2.6.1.37</ecNumber>
    </recommendedName>
</protein>
<keyword evidence="5" id="KW-0670">Pyruvate</keyword>
<keyword evidence="4" id="KW-0663">Pyridoxal phosphate</keyword>
<dbReference type="NCBIfam" id="TIGR02326">
    <property type="entry name" value="transamin_PhnW"/>
    <property type="match status" value="1"/>
</dbReference>
<dbReference type="EC" id="2.6.1.37" evidence="6"/>
<gene>
    <name evidence="9" type="ORF">ElyMa_005339800</name>
</gene>
<dbReference type="GO" id="GO:0019700">
    <property type="term" value="P:organic phosphonate catabolic process"/>
    <property type="evidence" value="ECO:0007669"/>
    <property type="project" value="InterPro"/>
</dbReference>
<comment type="caution">
    <text evidence="9">The sequence shown here is derived from an EMBL/GenBank/DDBJ whole genome shotgun (WGS) entry which is preliminary data.</text>
</comment>
<dbReference type="InterPro" id="IPR012703">
    <property type="entry name" value="NH2EtPonate_pyrv_transaminase"/>
</dbReference>